<feature type="compositionally biased region" description="Low complexity" evidence="1">
    <location>
        <begin position="179"/>
        <end position="188"/>
    </location>
</feature>
<feature type="region of interest" description="Disordered" evidence="1">
    <location>
        <begin position="16"/>
        <end position="115"/>
    </location>
</feature>
<accession>A0AAF1B1L3</accession>
<organism evidence="2 3">
    <name type="scientific">Daucus carota subsp. sativus</name>
    <name type="common">Carrot</name>
    <dbReference type="NCBI Taxonomy" id="79200"/>
    <lineage>
        <taxon>Eukaryota</taxon>
        <taxon>Viridiplantae</taxon>
        <taxon>Streptophyta</taxon>
        <taxon>Embryophyta</taxon>
        <taxon>Tracheophyta</taxon>
        <taxon>Spermatophyta</taxon>
        <taxon>Magnoliopsida</taxon>
        <taxon>eudicotyledons</taxon>
        <taxon>Gunneridae</taxon>
        <taxon>Pentapetalae</taxon>
        <taxon>asterids</taxon>
        <taxon>campanulids</taxon>
        <taxon>Apiales</taxon>
        <taxon>Apiaceae</taxon>
        <taxon>Apioideae</taxon>
        <taxon>Scandiceae</taxon>
        <taxon>Daucinae</taxon>
        <taxon>Daucus</taxon>
        <taxon>Daucus sect. Daucus</taxon>
    </lineage>
</organism>
<reference evidence="2" key="2">
    <citation type="submission" date="2022-03" db="EMBL/GenBank/DDBJ databases">
        <title>Draft title - Genomic analysis of global carrot germplasm unveils the trajectory of domestication and the origin of high carotenoid orange carrot.</title>
        <authorList>
            <person name="Iorizzo M."/>
            <person name="Ellison S."/>
            <person name="Senalik D."/>
            <person name="Macko-Podgorni A."/>
            <person name="Grzebelus D."/>
            <person name="Bostan H."/>
            <person name="Rolling W."/>
            <person name="Curaba J."/>
            <person name="Simon P."/>
        </authorList>
    </citation>
    <scope>NUCLEOTIDE SEQUENCE</scope>
    <source>
        <tissue evidence="2">Leaf</tissue>
    </source>
</reference>
<feature type="compositionally biased region" description="Acidic residues" evidence="1">
    <location>
        <begin position="84"/>
        <end position="93"/>
    </location>
</feature>
<sequence>MFTEGLDKSALRWVKEGSLNNKKEVPMSMSSQRPRIDPVTTVRTGTRGFGLPPTSKFRSGHLPDRIPVSRTIPRQYDDSRSESENDMSTDSEEGVYGGRYSLDSSPQDDRASSNAAARRYFNPAERRVQYGSDSVYSEDVSSSRETLGRGRGVVVDRLMKGANRYPVGSNGYTEEESSDSACSSEFSSTQVPRSDKGLPGSKAYLSEGYASSVPSWINKQSASNKHINMKNLQNQKLSDDDNPSAPPFSDAGGEIKQEPSPASSRPNGMPSAAVGSETKTTTATLQNNIRQEMPKTSVRTAASAENGVPSGSFPARIPTFHASALGPWHAVIAYDACVRLCLHAWAKGCMEAPMFLENECALLRNTFGLQQVLLQSEEELLLSKRTSELAGEGAIPKPKKMVGKMKVQVRKVKMSLDPPTGCSFSNVRAPKLKLEVIKDRFSNFQSTVSSGWQAVRSVHFAPRVAGNGSFSRQSLAYVQASTQYLKQVSGLLKTGVATLRSSPSSYEVQETYSSLLRLKSSAEEDAIRMQPGSGETHVFFPDSLGDDLIVEIQDSTGKYYGRVVAQVAAISEDPGDKLRWWSIFREPEHELVGKLQLFINYSTTLDENSHLKCGSVAETVAYDLVLEVAMKDQHFQQRNLLVHGPWKWLLIEFASYFGVSDAYTKLRYLSYVMDVATPTADCLTLVHDLLMPVVLKGNCKSTLSHQENRILGEIEDQLEQVFALAFENYKSLDESAPSGMMDVFRPATGSAAPALEPAVKLYTLLHDILSPEAQNKLYSYFQAAAKKRSRRHLTDTDEYVSGNNEGMLADVVSITTAYQKMKSLCMNIRNEIFTDIEIHNQHILPSFIDLPNLSTAIYSAELCNRLRSFLIACPPSGPSPHVTELVIATADFQRDLSSWNINPVKGGVDAKELFHLYIMLWIQDKRLALLETCKLDKVKWSGVRTQYSTTPFVDEMYDRLQEILNDYGVIISRWPEYTFALENAIADIEKAVVEALDKQYADVVSPLKENMAPKKFGLKYVQKLAKRSVGLYVVPEELGILLNSMKRMLDVLRPKVEHQLKSWGSCIPDGGNTAPGERLSEVTVMLRSKFRTYLQAVVEKLAENTRLQSGTKLKKILQDSKECVGEADVRSRMQQLIEQLSNTINHLHSIFETHVFVAICRGYWDRMGQDVLSFLENRKENRSWYKGSRTAVSILDDTFASQLQQLLGNALQEKDIEPPRSIIEVRSMLCKDTASQKGNTYYY</sequence>
<dbReference type="PANTHER" id="PTHR31110">
    <property type="entry name" value="PESTICIDAL CRYSTAL CRY8BA PROTEIN"/>
    <property type="match status" value="1"/>
</dbReference>
<evidence type="ECO:0000256" key="1">
    <source>
        <dbReference type="SAM" id="MobiDB-lite"/>
    </source>
</evidence>
<feature type="region of interest" description="Disordered" evidence="1">
    <location>
        <begin position="163"/>
        <end position="199"/>
    </location>
</feature>
<feature type="region of interest" description="Disordered" evidence="1">
    <location>
        <begin position="235"/>
        <end position="311"/>
    </location>
</feature>
<protein>
    <recommendedName>
        <fullName evidence="4">Pesticidal crystal cry8Ba protein</fullName>
    </recommendedName>
</protein>
<reference evidence="2" key="1">
    <citation type="journal article" date="2016" name="Nat. Genet.">
        <title>A high-quality carrot genome assembly provides new insights into carotenoid accumulation and asterid genome evolution.</title>
        <authorList>
            <person name="Iorizzo M."/>
            <person name="Ellison S."/>
            <person name="Senalik D."/>
            <person name="Zeng P."/>
            <person name="Satapoomin P."/>
            <person name="Huang J."/>
            <person name="Bowman M."/>
            <person name="Iovene M."/>
            <person name="Sanseverino W."/>
            <person name="Cavagnaro P."/>
            <person name="Yildiz M."/>
            <person name="Macko-Podgorni A."/>
            <person name="Moranska E."/>
            <person name="Grzebelus E."/>
            <person name="Grzebelus D."/>
            <person name="Ashrafi H."/>
            <person name="Zheng Z."/>
            <person name="Cheng S."/>
            <person name="Spooner D."/>
            <person name="Van Deynze A."/>
            <person name="Simon P."/>
        </authorList>
    </citation>
    <scope>NUCLEOTIDE SEQUENCE</scope>
    <source>
        <tissue evidence="2">Leaf</tissue>
    </source>
</reference>
<name>A0AAF1B1L3_DAUCS</name>
<keyword evidence="3" id="KW-1185">Reference proteome</keyword>
<feature type="compositionally biased region" description="Polar residues" evidence="1">
    <location>
        <begin position="277"/>
        <end position="290"/>
    </location>
</feature>
<evidence type="ECO:0008006" key="4">
    <source>
        <dbReference type="Google" id="ProtNLM"/>
    </source>
</evidence>
<evidence type="ECO:0000313" key="3">
    <source>
        <dbReference type="Proteomes" id="UP000077755"/>
    </source>
</evidence>
<dbReference type="AlphaFoldDB" id="A0AAF1B1L3"/>
<dbReference type="PANTHER" id="PTHR31110:SF2">
    <property type="entry name" value="PESTICIDAL CRYSTAL CRY8BA PROTEIN"/>
    <property type="match status" value="1"/>
</dbReference>
<feature type="compositionally biased region" description="Basic and acidic residues" evidence="1">
    <location>
        <begin position="16"/>
        <end position="25"/>
    </location>
</feature>
<proteinExistence type="predicted"/>
<dbReference type="Proteomes" id="UP000077755">
    <property type="component" value="Chromosome 5"/>
</dbReference>
<dbReference type="EMBL" id="CP093347">
    <property type="protein sequence ID" value="WOH02705.1"/>
    <property type="molecule type" value="Genomic_DNA"/>
</dbReference>
<evidence type="ECO:0000313" key="2">
    <source>
        <dbReference type="EMBL" id="WOH02705.1"/>
    </source>
</evidence>
<gene>
    <name evidence="2" type="ORF">DCAR_0522094</name>
</gene>